<evidence type="ECO:0000313" key="1">
    <source>
        <dbReference type="EMBL" id="KKL47002.1"/>
    </source>
</evidence>
<name>A0A0F9F7D9_9ZZZZ</name>
<sequence length="205" mass="23462">MNKKKRKYLIIALSFLAILILSFNSKFVSASDDDGDGIDDDFEEDNKRNIEIAISDNEIQIESNLRSGDKIDDIQLKIQFESEGLSIDVSYEEEYNSGSETELEFGVEFHEIVEFLDSDDNGVYDQDIDSTINIISLDEFYPANYSLSKISGDTDLHYFRIETTDGIFKAHIYFIEEFSIINNSLITPNQIKVNIEIVNFPYLSS</sequence>
<gene>
    <name evidence="1" type="ORF">LCGC14_2339910</name>
</gene>
<accession>A0A0F9F7D9</accession>
<protein>
    <submittedName>
        <fullName evidence="1">Uncharacterized protein</fullName>
    </submittedName>
</protein>
<organism evidence="1">
    <name type="scientific">marine sediment metagenome</name>
    <dbReference type="NCBI Taxonomy" id="412755"/>
    <lineage>
        <taxon>unclassified sequences</taxon>
        <taxon>metagenomes</taxon>
        <taxon>ecological metagenomes</taxon>
    </lineage>
</organism>
<feature type="non-terminal residue" evidence="1">
    <location>
        <position position="205"/>
    </location>
</feature>
<proteinExistence type="predicted"/>
<dbReference type="AlphaFoldDB" id="A0A0F9F7D9"/>
<dbReference type="EMBL" id="LAZR01033829">
    <property type="protein sequence ID" value="KKL47002.1"/>
    <property type="molecule type" value="Genomic_DNA"/>
</dbReference>
<reference evidence="1" key="1">
    <citation type="journal article" date="2015" name="Nature">
        <title>Complex archaea that bridge the gap between prokaryotes and eukaryotes.</title>
        <authorList>
            <person name="Spang A."/>
            <person name="Saw J.H."/>
            <person name="Jorgensen S.L."/>
            <person name="Zaremba-Niedzwiedzka K."/>
            <person name="Martijn J."/>
            <person name="Lind A.E."/>
            <person name="van Eijk R."/>
            <person name="Schleper C."/>
            <person name="Guy L."/>
            <person name="Ettema T.J."/>
        </authorList>
    </citation>
    <scope>NUCLEOTIDE SEQUENCE</scope>
</reference>
<comment type="caution">
    <text evidence="1">The sequence shown here is derived from an EMBL/GenBank/DDBJ whole genome shotgun (WGS) entry which is preliminary data.</text>
</comment>